<keyword evidence="2" id="KW-1185">Reference proteome</keyword>
<proteinExistence type="predicted"/>
<evidence type="ECO:0000313" key="2">
    <source>
        <dbReference type="Proteomes" id="UP001055879"/>
    </source>
</evidence>
<sequence>MDNASFEPEALIDGDCCVSYHPNPDLVHIPLNRLSKWCIVVTYYGVIVLRHDDVAVALWVVLGYVINIALSFSLNQIIYQDWRLDSEVASGPGMPYFHAQPISFTNYMFQLLDDWDLMHSAME</sequence>
<gene>
    <name evidence="1" type="ORF">L6452_40236</name>
</gene>
<dbReference type="Proteomes" id="UP001055879">
    <property type="component" value="Linkage Group LG16"/>
</dbReference>
<reference evidence="1 2" key="2">
    <citation type="journal article" date="2022" name="Mol. Ecol. Resour.">
        <title>The genomes of chicory, endive, great burdock and yacon provide insights into Asteraceae paleo-polyploidization history and plant inulin production.</title>
        <authorList>
            <person name="Fan W."/>
            <person name="Wang S."/>
            <person name="Wang H."/>
            <person name="Wang A."/>
            <person name="Jiang F."/>
            <person name="Liu H."/>
            <person name="Zhao H."/>
            <person name="Xu D."/>
            <person name="Zhang Y."/>
        </authorList>
    </citation>
    <scope>NUCLEOTIDE SEQUENCE [LARGE SCALE GENOMIC DNA]</scope>
    <source>
        <strain evidence="2">cv. Niubang</strain>
    </source>
</reference>
<name>A0ACB8XM49_ARCLA</name>
<accession>A0ACB8XM49</accession>
<protein>
    <submittedName>
        <fullName evidence="1">Uncharacterized protein</fullName>
    </submittedName>
</protein>
<dbReference type="EMBL" id="CM042062">
    <property type="protein sequence ID" value="KAI3669017.1"/>
    <property type="molecule type" value="Genomic_DNA"/>
</dbReference>
<comment type="caution">
    <text evidence="1">The sequence shown here is derived from an EMBL/GenBank/DDBJ whole genome shotgun (WGS) entry which is preliminary data.</text>
</comment>
<reference evidence="2" key="1">
    <citation type="journal article" date="2022" name="Mol. Ecol. Resour.">
        <title>The genomes of chicory, endive, great burdock and yacon provide insights into Asteraceae palaeo-polyploidization history and plant inulin production.</title>
        <authorList>
            <person name="Fan W."/>
            <person name="Wang S."/>
            <person name="Wang H."/>
            <person name="Wang A."/>
            <person name="Jiang F."/>
            <person name="Liu H."/>
            <person name="Zhao H."/>
            <person name="Xu D."/>
            <person name="Zhang Y."/>
        </authorList>
    </citation>
    <scope>NUCLEOTIDE SEQUENCE [LARGE SCALE GENOMIC DNA]</scope>
    <source>
        <strain evidence="2">cv. Niubang</strain>
    </source>
</reference>
<evidence type="ECO:0000313" key="1">
    <source>
        <dbReference type="EMBL" id="KAI3669017.1"/>
    </source>
</evidence>
<organism evidence="1 2">
    <name type="scientific">Arctium lappa</name>
    <name type="common">Greater burdock</name>
    <name type="synonym">Lappa major</name>
    <dbReference type="NCBI Taxonomy" id="4217"/>
    <lineage>
        <taxon>Eukaryota</taxon>
        <taxon>Viridiplantae</taxon>
        <taxon>Streptophyta</taxon>
        <taxon>Embryophyta</taxon>
        <taxon>Tracheophyta</taxon>
        <taxon>Spermatophyta</taxon>
        <taxon>Magnoliopsida</taxon>
        <taxon>eudicotyledons</taxon>
        <taxon>Gunneridae</taxon>
        <taxon>Pentapetalae</taxon>
        <taxon>asterids</taxon>
        <taxon>campanulids</taxon>
        <taxon>Asterales</taxon>
        <taxon>Asteraceae</taxon>
        <taxon>Carduoideae</taxon>
        <taxon>Cardueae</taxon>
        <taxon>Arctiinae</taxon>
        <taxon>Arctium</taxon>
    </lineage>
</organism>